<comment type="caution">
    <text evidence="2">The sequence shown here is derived from an EMBL/GenBank/DDBJ whole genome shotgun (WGS) entry which is preliminary data.</text>
</comment>
<name>A0A429YDB1_9HYPH</name>
<keyword evidence="3" id="KW-1185">Reference proteome</keyword>
<dbReference type="Proteomes" id="UP000278398">
    <property type="component" value="Unassembled WGS sequence"/>
</dbReference>
<evidence type="ECO:0000313" key="3">
    <source>
        <dbReference type="Proteomes" id="UP000278398"/>
    </source>
</evidence>
<dbReference type="AlphaFoldDB" id="A0A429YDB1"/>
<feature type="compositionally biased region" description="Polar residues" evidence="1">
    <location>
        <begin position="111"/>
        <end position="121"/>
    </location>
</feature>
<gene>
    <name evidence="2" type="ORF">EJC49_25120</name>
</gene>
<protein>
    <submittedName>
        <fullName evidence="2">Uncharacterized protein</fullName>
    </submittedName>
</protein>
<evidence type="ECO:0000313" key="2">
    <source>
        <dbReference type="EMBL" id="RST79394.1"/>
    </source>
</evidence>
<proteinExistence type="predicted"/>
<sequence length="252" mass="25478">MAAAETAVEAPQAVAVAALVPVPTLRSQVTGETSPVRAAVVSPTASETPPAPAAPAETVAALAQTAAPAPVVSVGTSDLQLAAFAPVPELRPGTGPIAELIAAMPPPRDSLATQGETQATQGDERGEAARASQRSAILAAAGKVSPDKAIATNVRTTAKAARPGPQDAPAERKPVVIPVDSIAAQWALEKAGRLQRSIASAKEPSLAHKAIRSAPTQVYTSGFAPVVSEPDPRRFSGNAVTFLSVAKFEATN</sequence>
<organism evidence="2 3">
    <name type="scientific">Aquibium carbonis</name>
    <dbReference type="NCBI Taxonomy" id="2495581"/>
    <lineage>
        <taxon>Bacteria</taxon>
        <taxon>Pseudomonadati</taxon>
        <taxon>Pseudomonadota</taxon>
        <taxon>Alphaproteobacteria</taxon>
        <taxon>Hyphomicrobiales</taxon>
        <taxon>Phyllobacteriaceae</taxon>
        <taxon>Aquibium</taxon>
    </lineage>
</organism>
<feature type="region of interest" description="Disordered" evidence="1">
    <location>
        <begin position="107"/>
        <end position="130"/>
    </location>
</feature>
<reference evidence="2 3" key="1">
    <citation type="submission" date="2018-12" db="EMBL/GenBank/DDBJ databases">
        <title>Mesorhizobium carbonis sp. nov., isolated from coal mine water.</title>
        <authorList>
            <person name="Xin W."/>
            <person name="Xu Z."/>
            <person name="Xiang F."/>
            <person name="Zhang J."/>
            <person name="Xi L."/>
            <person name="Liu J."/>
        </authorList>
    </citation>
    <scope>NUCLEOTIDE SEQUENCE [LARGE SCALE GENOMIC DNA]</scope>
    <source>
        <strain evidence="2 3">B2.3</strain>
    </source>
</reference>
<evidence type="ECO:0000256" key="1">
    <source>
        <dbReference type="SAM" id="MobiDB-lite"/>
    </source>
</evidence>
<feature type="compositionally biased region" description="Low complexity" evidence="1">
    <location>
        <begin position="41"/>
        <end position="56"/>
    </location>
</feature>
<accession>A0A429YDB1</accession>
<dbReference type="EMBL" id="RWKW01000160">
    <property type="protein sequence ID" value="RST79394.1"/>
    <property type="molecule type" value="Genomic_DNA"/>
</dbReference>
<feature type="region of interest" description="Disordered" evidence="1">
    <location>
        <begin position="30"/>
        <end position="56"/>
    </location>
</feature>
<dbReference type="OrthoDB" id="9976269at2"/>